<organism evidence="12 13">
    <name type="scientific">Paspalum notatum var. saurae</name>
    <dbReference type="NCBI Taxonomy" id="547442"/>
    <lineage>
        <taxon>Eukaryota</taxon>
        <taxon>Viridiplantae</taxon>
        <taxon>Streptophyta</taxon>
        <taxon>Embryophyta</taxon>
        <taxon>Tracheophyta</taxon>
        <taxon>Spermatophyta</taxon>
        <taxon>Magnoliopsida</taxon>
        <taxon>Liliopsida</taxon>
        <taxon>Poales</taxon>
        <taxon>Poaceae</taxon>
        <taxon>PACMAD clade</taxon>
        <taxon>Panicoideae</taxon>
        <taxon>Andropogonodae</taxon>
        <taxon>Paspaleae</taxon>
        <taxon>Paspalinae</taxon>
        <taxon>Paspalum</taxon>
    </lineage>
</organism>
<dbReference type="EMBL" id="CP144746">
    <property type="protein sequence ID" value="WVZ55959.1"/>
    <property type="molecule type" value="Genomic_DNA"/>
</dbReference>
<protein>
    <recommendedName>
        <fullName evidence="14">Heparanase-like protein 1</fullName>
    </recommendedName>
</protein>
<evidence type="ECO:0000256" key="3">
    <source>
        <dbReference type="ARBA" id="ARBA00022525"/>
    </source>
</evidence>
<comment type="function">
    <text evidence="10">Endoglycosidase which is a cell surface and extracellular matrix-degrading enzyme. Cleaves heparan sulfate proteoglycans (HSPGs) into heparan sulfate side chains and core proteoglycans.</text>
</comment>
<dbReference type="FunFam" id="3.20.20.80:FF:000023">
    <property type="entry name" value="heparanase-like protein 3"/>
    <property type="match status" value="1"/>
</dbReference>
<feature type="region of interest" description="Disordered" evidence="11">
    <location>
        <begin position="35"/>
        <end position="118"/>
    </location>
</feature>
<dbReference type="PANTHER" id="PTHR14363:SF30">
    <property type="entry name" value="PROTEIN 2, PUTATIVE, EXPRESSED-RELATED"/>
    <property type="match status" value="1"/>
</dbReference>
<reference evidence="12 13" key="1">
    <citation type="submission" date="2024-02" db="EMBL/GenBank/DDBJ databases">
        <title>High-quality chromosome-scale genome assembly of Pensacola bahiagrass (Paspalum notatum Flugge var. saurae).</title>
        <authorList>
            <person name="Vega J.M."/>
            <person name="Podio M."/>
            <person name="Orjuela J."/>
            <person name="Siena L.A."/>
            <person name="Pessino S.C."/>
            <person name="Combes M.C."/>
            <person name="Mariac C."/>
            <person name="Albertini E."/>
            <person name="Pupilli F."/>
            <person name="Ortiz J.P.A."/>
            <person name="Leblanc O."/>
        </authorList>
    </citation>
    <scope>NUCLEOTIDE SEQUENCE [LARGE SCALE GENOMIC DNA]</scope>
    <source>
        <strain evidence="12">R1</strain>
        <tissue evidence="12">Leaf</tissue>
    </source>
</reference>
<keyword evidence="13" id="KW-1185">Reference proteome</keyword>
<comment type="similarity">
    <text evidence="2">Belongs to the glycosyl hydrolase 79 family.</text>
</comment>
<evidence type="ECO:0000256" key="8">
    <source>
        <dbReference type="ARBA" id="ARBA00023228"/>
    </source>
</evidence>
<dbReference type="GO" id="GO:0005576">
    <property type="term" value="C:extracellular region"/>
    <property type="evidence" value="ECO:0007669"/>
    <property type="project" value="UniProtKB-SubCell"/>
</dbReference>
<name>A0AAQ3PUL3_PASNO</name>
<evidence type="ECO:0000256" key="11">
    <source>
        <dbReference type="SAM" id="MobiDB-lite"/>
    </source>
</evidence>
<accession>A0AAQ3PUL3</accession>
<dbReference type="InterPro" id="IPR017853">
    <property type="entry name" value="GH"/>
</dbReference>
<feature type="compositionally biased region" description="Basic and acidic residues" evidence="11">
    <location>
        <begin position="107"/>
        <end position="118"/>
    </location>
</feature>
<dbReference type="Gene3D" id="3.20.20.80">
    <property type="entry name" value="Glycosidases"/>
    <property type="match status" value="1"/>
</dbReference>
<keyword evidence="4" id="KW-0732">Signal</keyword>
<proteinExistence type="inferred from homology"/>
<dbReference type="SUPFAM" id="SSF51445">
    <property type="entry name" value="(Trans)glycosidases"/>
    <property type="match status" value="1"/>
</dbReference>
<gene>
    <name evidence="12" type="ORF">U9M48_006556</name>
</gene>
<keyword evidence="6" id="KW-0472">Membrane</keyword>
<keyword evidence="3" id="KW-0964">Secreted</keyword>
<keyword evidence="5" id="KW-0378">Hydrolase</keyword>
<dbReference type="GO" id="GO:0005765">
    <property type="term" value="C:lysosomal membrane"/>
    <property type="evidence" value="ECO:0007669"/>
    <property type="project" value="UniProtKB-SubCell"/>
</dbReference>
<evidence type="ECO:0000256" key="5">
    <source>
        <dbReference type="ARBA" id="ARBA00022801"/>
    </source>
</evidence>
<evidence type="ECO:0000256" key="7">
    <source>
        <dbReference type="ARBA" id="ARBA00023180"/>
    </source>
</evidence>
<evidence type="ECO:0000256" key="1">
    <source>
        <dbReference type="ARBA" id="ARBA00004613"/>
    </source>
</evidence>
<dbReference type="Pfam" id="PF03662">
    <property type="entry name" value="Glyco_hydro_79n"/>
    <property type="match status" value="1"/>
</dbReference>
<dbReference type="PANTHER" id="PTHR14363">
    <property type="entry name" value="HEPARANASE-RELATED"/>
    <property type="match status" value="1"/>
</dbReference>
<evidence type="ECO:0000313" key="12">
    <source>
        <dbReference type="EMBL" id="WVZ55959.1"/>
    </source>
</evidence>
<comment type="subcellular location">
    <subcellularLocation>
        <location evidence="9">Lysosome membrane</location>
        <topology evidence="9">Peripheral membrane protein</topology>
    </subcellularLocation>
    <subcellularLocation>
        <location evidence="1">Secreted</location>
    </subcellularLocation>
</comment>
<evidence type="ECO:0000256" key="9">
    <source>
        <dbReference type="ARBA" id="ARBA00023765"/>
    </source>
</evidence>
<evidence type="ECO:0000313" key="13">
    <source>
        <dbReference type="Proteomes" id="UP001341281"/>
    </source>
</evidence>
<evidence type="ECO:0000256" key="6">
    <source>
        <dbReference type="ARBA" id="ARBA00023136"/>
    </source>
</evidence>
<dbReference type="AlphaFoldDB" id="A0AAQ3PUL3"/>
<evidence type="ECO:0000256" key="10">
    <source>
        <dbReference type="ARBA" id="ARBA00055929"/>
    </source>
</evidence>
<keyword evidence="8" id="KW-0458">Lysosome</keyword>
<evidence type="ECO:0008006" key="14">
    <source>
        <dbReference type="Google" id="ProtNLM"/>
    </source>
</evidence>
<evidence type="ECO:0000256" key="4">
    <source>
        <dbReference type="ARBA" id="ARBA00022729"/>
    </source>
</evidence>
<dbReference type="GO" id="GO:0009505">
    <property type="term" value="C:plant-type cell wall"/>
    <property type="evidence" value="ECO:0007669"/>
    <property type="project" value="TreeGrafter"/>
</dbReference>
<keyword evidence="7" id="KW-0325">Glycoprotein</keyword>
<dbReference type="Proteomes" id="UP001341281">
    <property type="component" value="Chromosome 02"/>
</dbReference>
<dbReference type="GO" id="GO:0004566">
    <property type="term" value="F:beta-glucuronidase activity"/>
    <property type="evidence" value="ECO:0007669"/>
    <property type="project" value="TreeGrafter"/>
</dbReference>
<sequence length="506" mass="55663">MGSGHGVTVMAALTSPGIHSWKSRKTCPYFPLLSSRGRKAPQPACGVLLPRRRSSSGGGIPKAAHQTSGLVGACPRVGGLSSQSHPPPEPGSAGPADETPVVSHTLLGRDRDRDRDRERGRAALAASVRSARRNMEVKLLLLLLLGLVCLNHLRLSSAQQPEEATVIVKGSTRIAETDENYVCATIDWWPPEKCNYNQCPWGQTSILNLDLDHPFLAQAIQAFGNLRIRLGGSLQDRVVYDVGTESPCSPFRNMSNGLFGFSVGCLSMDRWDKLNDLFQKTGAIITFGVNALYGRYNVRRSIWAGKWNSSNAYDFIKYTISKGYPVSSWEFGNELSGHGIGAKVDAKLYGKDVIEFKSILRQLYKAPLSQPLLLAPGGFFDQQWYSQLLQTSGHGVVNALTHHVYNLGGGDDVHLIRKILDSKYLDRAEDTYRDMQLTIQRHGTWSSAWVSESGGVFNNGGLLVSNTFINSIWYLDQLGMASQYNTKVFCRQTLIGGNYVLYYGIG</sequence>
<evidence type="ECO:0000256" key="2">
    <source>
        <dbReference type="ARBA" id="ARBA00009800"/>
    </source>
</evidence>
<dbReference type="InterPro" id="IPR005199">
    <property type="entry name" value="Glyco_hydro_79"/>
</dbReference>